<feature type="repeat" description="TPR" evidence="3">
    <location>
        <begin position="237"/>
        <end position="271"/>
    </location>
</feature>
<sequence>MANLKTDSPLSIRIARSFLHFLNSIEPSDGGDNEALEVTKKSLAEVFKIDQSSIGSRLDCDSLVDIFCFREQSLRRFGNNGVSSWKNTGVSGAPPQSSYKDRTNDPHSIGKDELFGQLCGALEKLHYFERMPDGNHDQVQLDRATHLFHNAVEKTRTVGYPTFDQSTLSVTFKMQGNNAINSKLYTEAIELYTFAIALQEENVIYYCNRAAAYTLNQRYDEAAQDCLKSIAIDPTYSNAYGRLGYAYYAQGKYRDAIDKGFTKALQLEPNNDSMRNLYRVAKLKLKDEQHRAGPGQSSSSKSHEQSSNQYEDRPGRSSASASPPPPPFSMPFNMNSFPPDITSMMMNTTGNMFQDGPERASQAGQHDEPGVRVASDIVRVSVTELPEEMSGAFRSMLGVSSGATTNGNHQGNNNNNNGRSAPS</sequence>
<feature type="compositionally biased region" description="Low complexity" evidence="4">
    <location>
        <begin position="406"/>
        <end position="423"/>
    </location>
</feature>
<reference evidence="5 6" key="1">
    <citation type="submission" date="2024-06" db="EMBL/GenBank/DDBJ databases">
        <title>A chromosome level genome sequence of Diviner's sage (Salvia divinorum).</title>
        <authorList>
            <person name="Ford S.A."/>
            <person name="Ro D.-K."/>
            <person name="Ness R.W."/>
            <person name="Phillips M.A."/>
        </authorList>
    </citation>
    <scope>NUCLEOTIDE SEQUENCE [LARGE SCALE GENOMIC DNA]</scope>
    <source>
        <strain evidence="5">SAF-2024a</strain>
        <tissue evidence="5">Leaf</tissue>
    </source>
</reference>
<dbReference type="Pfam" id="PF00515">
    <property type="entry name" value="TPR_1"/>
    <property type="match status" value="1"/>
</dbReference>
<feature type="compositionally biased region" description="Low complexity" evidence="4">
    <location>
        <begin position="330"/>
        <end position="339"/>
    </location>
</feature>
<dbReference type="SUPFAM" id="SSF48452">
    <property type="entry name" value="TPR-like"/>
    <property type="match status" value="1"/>
</dbReference>
<dbReference type="EMBL" id="JBEAFC010000014">
    <property type="protein sequence ID" value="KAL1533628.1"/>
    <property type="molecule type" value="Genomic_DNA"/>
</dbReference>
<name>A0ABD1FSE2_SALDI</name>
<dbReference type="PANTHER" id="PTHR45831:SF2">
    <property type="entry name" value="LD24721P"/>
    <property type="match status" value="1"/>
</dbReference>
<evidence type="ECO:0000256" key="1">
    <source>
        <dbReference type="ARBA" id="ARBA00022737"/>
    </source>
</evidence>
<feature type="compositionally biased region" description="Low complexity" evidence="4">
    <location>
        <begin position="296"/>
        <end position="309"/>
    </location>
</feature>
<organism evidence="5 6">
    <name type="scientific">Salvia divinorum</name>
    <name type="common">Maria pastora</name>
    <name type="synonym">Diviner's sage</name>
    <dbReference type="NCBI Taxonomy" id="28513"/>
    <lineage>
        <taxon>Eukaryota</taxon>
        <taxon>Viridiplantae</taxon>
        <taxon>Streptophyta</taxon>
        <taxon>Embryophyta</taxon>
        <taxon>Tracheophyta</taxon>
        <taxon>Spermatophyta</taxon>
        <taxon>Magnoliopsida</taxon>
        <taxon>eudicotyledons</taxon>
        <taxon>Gunneridae</taxon>
        <taxon>Pentapetalae</taxon>
        <taxon>asterids</taxon>
        <taxon>lamiids</taxon>
        <taxon>Lamiales</taxon>
        <taxon>Lamiaceae</taxon>
        <taxon>Nepetoideae</taxon>
        <taxon>Mentheae</taxon>
        <taxon>Salviinae</taxon>
        <taxon>Salvia</taxon>
        <taxon>Salvia subgen. Calosphace</taxon>
    </lineage>
</organism>
<proteinExistence type="predicted"/>
<evidence type="ECO:0000256" key="4">
    <source>
        <dbReference type="SAM" id="MobiDB-lite"/>
    </source>
</evidence>
<dbReference type="Proteomes" id="UP001567538">
    <property type="component" value="Unassembled WGS sequence"/>
</dbReference>
<keyword evidence="2 3" id="KW-0802">TPR repeat</keyword>
<evidence type="ECO:0000313" key="5">
    <source>
        <dbReference type="EMBL" id="KAL1533628.1"/>
    </source>
</evidence>
<feature type="region of interest" description="Disordered" evidence="4">
    <location>
        <begin position="398"/>
        <end position="423"/>
    </location>
</feature>
<accession>A0ABD1FSE2</accession>
<feature type="region of interest" description="Disordered" evidence="4">
    <location>
        <begin position="287"/>
        <end position="369"/>
    </location>
</feature>
<evidence type="ECO:0000313" key="6">
    <source>
        <dbReference type="Proteomes" id="UP001567538"/>
    </source>
</evidence>
<dbReference type="Gene3D" id="1.25.40.10">
    <property type="entry name" value="Tetratricopeptide repeat domain"/>
    <property type="match status" value="1"/>
</dbReference>
<dbReference type="SMART" id="SM00028">
    <property type="entry name" value="TPR"/>
    <property type="match status" value="3"/>
</dbReference>
<evidence type="ECO:0000256" key="3">
    <source>
        <dbReference type="PROSITE-ProRule" id="PRU00339"/>
    </source>
</evidence>
<dbReference type="InterPro" id="IPR047150">
    <property type="entry name" value="SGT"/>
</dbReference>
<keyword evidence="6" id="KW-1185">Reference proteome</keyword>
<dbReference type="AlphaFoldDB" id="A0ABD1FSE2"/>
<dbReference type="PROSITE" id="PS50005">
    <property type="entry name" value="TPR"/>
    <property type="match status" value="1"/>
</dbReference>
<evidence type="ECO:0000256" key="2">
    <source>
        <dbReference type="ARBA" id="ARBA00022803"/>
    </source>
</evidence>
<dbReference type="InterPro" id="IPR019734">
    <property type="entry name" value="TPR_rpt"/>
</dbReference>
<dbReference type="InterPro" id="IPR011990">
    <property type="entry name" value="TPR-like_helical_dom_sf"/>
</dbReference>
<protein>
    <submittedName>
        <fullName evidence="5">Small glutamine-rich tetratricopeptide repeat-containing protein-like isoform X1</fullName>
    </submittedName>
</protein>
<keyword evidence="1" id="KW-0677">Repeat</keyword>
<gene>
    <name evidence="5" type="ORF">AAHA92_33489</name>
</gene>
<comment type="caution">
    <text evidence="5">The sequence shown here is derived from an EMBL/GenBank/DDBJ whole genome shotgun (WGS) entry which is preliminary data.</text>
</comment>
<dbReference type="PANTHER" id="PTHR45831">
    <property type="entry name" value="LD24721P"/>
    <property type="match status" value="1"/>
</dbReference>
<feature type="compositionally biased region" description="Polar residues" evidence="4">
    <location>
        <begin position="85"/>
        <end position="98"/>
    </location>
</feature>
<feature type="region of interest" description="Disordered" evidence="4">
    <location>
        <begin position="85"/>
        <end position="106"/>
    </location>
</feature>